<comment type="caution">
    <text evidence="2">The sequence shown here is derived from an EMBL/GenBank/DDBJ whole genome shotgun (WGS) entry which is preliminary data.</text>
</comment>
<feature type="non-terminal residue" evidence="2">
    <location>
        <position position="1"/>
    </location>
</feature>
<evidence type="ECO:0000313" key="2">
    <source>
        <dbReference type="EMBL" id="CAF4978279.1"/>
    </source>
</evidence>
<evidence type="ECO:0000256" key="1">
    <source>
        <dbReference type="SAM" id="MobiDB-lite"/>
    </source>
</evidence>
<evidence type="ECO:0000313" key="3">
    <source>
        <dbReference type="Proteomes" id="UP000663848"/>
    </source>
</evidence>
<feature type="compositionally biased region" description="Polar residues" evidence="1">
    <location>
        <begin position="1"/>
        <end position="16"/>
    </location>
</feature>
<protein>
    <submittedName>
        <fullName evidence="2">Uncharacterized protein</fullName>
    </submittedName>
</protein>
<sequence>KKRRQNSTNFGNQNNPIPRKPGRPKRNQTDFLQTTNHCQTPQSTLSDGSLDALLDSSTNIDQPMTQTSPIVLRRTTRQSSTSNTTINHKRSSDNDEHLQNSRKFPKLLTQALKDDFKIGCQDISPTQTITATKLLNQSSQIMIKTEPEQYDHTMPFDKNSPLSQSQACRSMPINNANSSMGNSQSTLLRTLIRTPQNSSIITKKDAPLYDLLEHLETTTPNDNSLFSGQSSLNNSIDPFEQYLTPVMSQNSMGSNNHNNNSSKDDYLAALLNTDPKQPNELSFIPTNKQQQQQ</sequence>
<organism evidence="2 3">
    <name type="scientific">Rotaria socialis</name>
    <dbReference type="NCBI Taxonomy" id="392032"/>
    <lineage>
        <taxon>Eukaryota</taxon>
        <taxon>Metazoa</taxon>
        <taxon>Spiralia</taxon>
        <taxon>Gnathifera</taxon>
        <taxon>Rotifera</taxon>
        <taxon>Eurotatoria</taxon>
        <taxon>Bdelloidea</taxon>
        <taxon>Philodinida</taxon>
        <taxon>Philodinidae</taxon>
        <taxon>Rotaria</taxon>
    </lineage>
</organism>
<dbReference type="AlphaFoldDB" id="A0A821ZHB6"/>
<dbReference type="EMBL" id="CAJOBR010027829">
    <property type="protein sequence ID" value="CAF4978279.1"/>
    <property type="molecule type" value="Genomic_DNA"/>
</dbReference>
<reference evidence="2" key="1">
    <citation type="submission" date="2021-02" db="EMBL/GenBank/DDBJ databases">
        <authorList>
            <person name="Nowell W R."/>
        </authorList>
    </citation>
    <scope>NUCLEOTIDE SEQUENCE</scope>
</reference>
<feature type="compositionally biased region" description="Basic and acidic residues" evidence="1">
    <location>
        <begin position="90"/>
        <end position="99"/>
    </location>
</feature>
<feature type="region of interest" description="Disordered" evidence="1">
    <location>
        <begin position="75"/>
        <end position="100"/>
    </location>
</feature>
<proteinExistence type="predicted"/>
<dbReference type="Proteomes" id="UP000663848">
    <property type="component" value="Unassembled WGS sequence"/>
</dbReference>
<accession>A0A821ZHB6</accession>
<gene>
    <name evidence="2" type="ORF">QYT958_LOCUS35910</name>
</gene>
<feature type="region of interest" description="Disordered" evidence="1">
    <location>
        <begin position="1"/>
        <end position="29"/>
    </location>
</feature>
<name>A0A821ZHB6_9BILA</name>
<feature type="non-terminal residue" evidence="2">
    <location>
        <position position="293"/>
    </location>
</feature>